<name>U2QV96_9FIRM</name>
<dbReference type="Proteomes" id="UP000016658">
    <property type="component" value="Unassembled WGS sequence"/>
</dbReference>
<protein>
    <submittedName>
        <fullName evidence="1">Uncharacterized protein</fullName>
    </submittedName>
</protein>
<dbReference type="AlphaFoldDB" id="U2QV96"/>
<comment type="caution">
    <text evidence="1">The sequence shown here is derived from an EMBL/GenBank/DDBJ whole genome shotgun (WGS) entry which is preliminary data.</text>
</comment>
<organism evidence="1 2">
    <name type="scientific">Faecalitalea cylindroides ATCC 27803</name>
    <dbReference type="NCBI Taxonomy" id="649755"/>
    <lineage>
        <taxon>Bacteria</taxon>
        <taxon>Bacillati</taxon>
        <taxon>Bacillota</taxon>
        <taxon>Erysipelotrichia</taxon>
        <taxon>Erysipelotrichales</taxon>
        <taxon>Erysipelotrichaceae</taxon>
        <taxon>Faecalitalea</taxon>
    </lineage>
</organism>
<accession>U2QV96</accession>
<sequence>MAKRIVNGVQDLVYIRIWVKDMVPMVKHLNNETVGLFFKEVLNYVESGDINNSVSPNIASIYYYQIEKVNHDLEDTKKRSETASANAKCRWKEKDTNLEIDKNYNDLMDKLVEIKKSQWKGEDSFNKIATVSQIENAIKNFNEEEQETILQIAIKRQGNWNQAIKEFQESTF</sequence>
<evidence type="ECO:0000313" key="2">
    <source>
        <dbReference type="Proteomes" id="UP000016658"/>
    </source>
</evidence>
<reference evidence="1 2" key="1">
    <citation type="submission" date="2013-06" db="EMBL/GenBank/DDBJ databases">
        <authorList>
            <person name="Weinstock G."/>
            <person name="Sodergren E."/>
            <person name="Lobos E.A."/>
            <person name="Fulton L."/>
            <person name="Fulton R."/>
            <person name="Courtney L."/>
            <person name="Fronick C."/>
            <person name="O'Laughlin M."/>
            <person name="Godfrey J."/>
            <person name="Wilson R.M."/>
            <person name="Miner T."/>
            <person name="Farmer C."/>
            <person name="Delehaunty K."/>
            <person name="Cordes M."/>
            <person name="Minx P."/>
            <person name="Tomlinson C."/>
            <person name="Chen J."/>
            <person name="Wollam A."/>
            <person name="Pepin K.H."/>
            <person name="Bhonagiri V."/>
            <person name="Zhang X."/>
            <person name="Warren W."/>
            <person name="Mitreva M."/>
            <person name="Mardis E.R."/>
            <person name="Wilson R.K."/>
        </authorList>
    </citation>
    <scope>NUCLEOTIDE SEQUENCE [LARGE SCALE GENOMIC DNA]</scope>
    <source>
        <strain evidence="1 2">ATCC 27803</strain>
    </source>
</reference>
<evidence type="ECO:0000313" key="1">
    <source>
        <dbReference type="EMBL" id="ERK45223.1"/>
    </source>
</evidence>
<dbReference type="HOGENOM" id="CLU_1552998_0_0_9"/>
<proteinExistence type="predicted"/>
<gene>
    <name evidence="1" type="ORF">HMPREF0367_01075</name>
</gene>
<dbReference type="EMBL" id="AWVI01000044">
    <property type="protein sequence ID" value="ERK45223.1"/>
    <property type="molecule type" value="Genomic_DNA"/>
</dbReference>
<dbReference type="RefSeq" id="WP_035402891.1">
    <property type="nucleotide sequence ID" value="NZ_KI271030.1"/>
</dbReference>